<gene>
    <name evidence="3" type="ORF">NCTC8181_02139</name>
    <name evidence="4" type="ORF">NCTC8185_02022</name>
    <name evidence="5" type="ORF">NCTC9828_01380</name>
    <name evidence="2" type="ORF">WA04_04800</name>
</gene>
<reference evidence="2 6" key="1">
    <citation type="journal article" date="2015" name="PLoS ONE">
        <title>Genomic analysis reveals the molecular basis for capsule loss in the group B streptococcus population.</title>
        <authorList>
            <consortium name="DEVANI Consortium"/>
            <person name="Rosini R."/>
            <person name="Campisi E."/>
            <person name="De Chiara M."/>
            <person name="Tettelin H."/>
            <person name="Rinaudo D."/>
            <person name="Toniolo C."/>
            <person name="Metruccio M."/>
            <person name="Guidotti S."/>
            <person name="Sorensen U.B."/>
            <person name="Kilian M."/>
            <person name="Ramirez M."/>
            <person name="Janulczyk R."/>
            <person name="Donati C."/>
            <person name="Grandi G."/>
            <person name="Margarit I."/>
        </authorList>
    </citation>
    <scope>NUCLEOTIDE SEQUENCE [LARGE SCALE GENOMIC DNA]</scope>
    <source>
        <strain evidence="2 6">DK-B-USS-215</strain>
    </source>
</reference>
<sequence>MSKGLKSLYTLLGLISLTLLGFVAVISKQHIYLPSFNWLGWDFNLPSPIDVGMYHYFFWGALVLFVIVLLAILVVLFYPRRYTEYKLADKTGKLMLKKSAIEGFVKTEVLKTGLMKSPSVTAHLYKKKVKVDVKGLLTSRTNVPEQLEHIQSDVELGLKEFFGLEKKMNTRVFVKQVEEENVGNAKTNKSRVE</sequence>
<dbReference type="Proteomes" id="UP000035346">
    <property type="component" value="Unassembled WGS sequence"/>
</dbReference>
<dbReference type="NCBIfam" id="NF033218">
    <property type="entry name" value="anchor_AmaP"/>
    <property type="match status" value="1"/>
</dbReference>
<dbReference type="Proteomes" id="UP000250200">
    <property type="component" value="Unassembled WGS sequence"/>
</dbReference>
<reference evidence="7 8" key="2">
    <citation type="submission" date="2018-06" db="EMBL/GenBank/DDBJ databases">
        <authorList>
            <consortium name="Pathogen Informatics"/>
            <person name="Doyle S."/>
        </authorList>
    </citation>
    <scope>NUCLEOTIDE SEQUENCE [LARGE SCALE GENOMIC DNA]</scope>
    <source>
        <strain evidence="3 7">NCTC8181</strain>
        <strain evidence="4 8">NCTC8185</strain>
        <strain evidence="5 9">NCTC9828</strain>
    </source>
</reference>
<feature type="transmembrane region" description="Helical" evidence="1">
    <location>
        <begin position="56"/>
        <end position="78"/>
    </location>
</feature>
<dbReference type="EMBL" id="LBKL01000057">
    <property type="protein sequence ID" value="KLL39391.1"/>
    <property type="molecule type" value="Genomic_DNA"/>
</dbReference>
<dbReference type="RefSeq" id="WP_000033486.1">
    <property type="nucleotide sequence ID" value="NZ_CAACXY010000016.1"/>
</dbReference>
<dbReference type="Proteomes" id="UP000255140">
    <property type="component" value="Unassembled WGS sequence"/>
</dbReference>
<dbReference type="EMBL" id="UAVB01000001">
    <property type="protein sequence ID" value="SQA19077.1"/>
    <property type="molecule type" value="Genomic_DNA"/>
</dbReference>
<keyword evidence="1" id="KW-1133">Transmembrane helix</keyword>
<comment type="caution">
    <text evidence="4">The sequence shown here is derived from an EMBL/GenBank/DDBJ whole genome shotgun (WGS) entry which is preliminary data.</text>
</comment>
<evidence type="ECO:0000313" key="4">
    <source>
        <dbReference type="EMBL" id="SUN14724.1"/>
    </source>
</evidence>
<proteinExistence type="predicted"/>
<accession>A0A0H1ZF32</accession>
<evidence type="ECO:0000313" key="3">
    <source>
        <dbReference type="EMBL" id="SQA19077.1"/>
    </source>
</evidence>
<keyword evidence="1" id="KW-0812">Transmembrane</keyword>
<dbReference type="AlphaFoldDB" id="A0A0H1ZF32"/>
<protein>
    <submittedName>
        <fullName evidence="2">Membrane protein</fullName>
    </submittedName>
</protein>
<evidence type="ECO:0000313" key="6">
    <source>
        <dbReference type="Proteomes" id="UP000035346"/>
    </source>
</evidence>
<evidence type="ECO:0000313" key="2">
    <source>
        <dbReference type="EMBL" id="KLL39391.1"/>
    </source>
</evidence>
<dbReference type="Proteomes" id="UP000254076">
    <property type="component" value="Unassembled WGS sequence"/>
</dbReference>
<evidence type="ECO:0000313" key="9">
    <source>
        <dbReference type="Proteomes" id="UP000255140"/>
    </source>
</evidence>
<dbReference type="EMBL" id="UHEQ01000004">
    <property type="protein sequence ID" value="SUN14724.1"/>
    <property type="molecule type" value="Genomic_DNA"/>
</dbReference>
<evidence type="ECO:0000313" key="7">
    <source>
        <dbReference type="Proteomes" id="UP000250200"/>
    </source>
</evidence>
<keyword evidence="1" id="KW-0472">Membrane</keyword>
<evidence type="ECO:0000313" key="5">
    <source>
        <dbReference type="EMBL" id="SUN29104.1"/>
    </source>
</evidence>
<organism evidence="4 8">
    <name type="scientific">Streptococcus agalactiae</name>
    <dbReference type="NCBI Taxonomy" id="1311"/>
    <lineage>
        <taxon>Bacteria</taxon>
        <taxon>Bacillati</taxon>
        <taxon>Bacillota</taxon>
        <taxon>Bacilli</taxon>
        <taxon>Lactobacillales</taxon>
        <taxon>Streptococcaceae</taxon>
        <taxon>Streptococcus</taxon>
    </lineage>
</organism>
<name>A0A0H1ZF32_STRAG</name>
<dbReference type="EMBL" id="UHEW01000005">
    <property type="protein sequence ID" value="SUN29104.1"/>
    <property type="molecule type" value="Genomic_DNA"/>
</dbReference>
<evidence type="ECO:0000313" key="8">
    <source>
        <dbReference type="Proteomes" id="UP000254076"/>
    </source>
</evidence>
<evidence type="ECO:0000256" key="1">
    <source>
        <dbReference type="SAM" id="Phobius"/>
    </source>
</evidence>